<gene>
    <name evidence="1" type="ORF">SNAT2548_LOCUS13860</name>
</gene>
<comment type="caution">
    <text evidence="1">The sequence shown here is derived from an EMBL/GenBank/DDBJ whole genome shotgun (WGS) entry which is preliminary data.</text>
</comment>
<dbReference type="SUPFAM" id="SSF47923">
    <property type="entry name" value="Ypt/Rab-GAP domain of gyp1p"/>
    <property type="match status" value="1"/>
</dbReference>
<accession>A0A812MBK1</accession>
<sequence length="233" mass="27109">MDRRYAHVCLCLQRQLLPDSSPLEDLHDHFRNVDFRPAQLFVKLGPLRLVQYFWDMILFEGEASVVTLCLLVLRACEPFLRFLDQSDIPTFFEMIRESDKLAWRSDTLEIFWISLIRAQVLKDFDALQRQVLELLAKDEDREFTFLIVDMEAAFPARPPPPRRLAEMVDFLAPTSQAPNSPSLIPKRITDPFVALSADTRDSFREGVFGAMQRLHNILDKPNAARSRHRLRDP</sequence>
<organism evidence="1 2">
    <name type="scientific">Symbiodinium natans</name>
    <dbReference type="NCBI Taxonomy" id="878477"/>
    <lineage>
        <taxon>Eukaryota</taxon>
        <taxon>Sar</taxon>
        <taxon>Alveolata</taxon>
        <taxon>Dinophyceae</taxon>
        <taxon>Suessiales</taxon>
        <taxon>Symbiodiniaceae</taxon>
        <taxon>Symbiodinium</taxon>
    </lineage>
</organism>
<keyword evidence="2" id="KW-1185">Reference proteome</keyword>
<dbReference type="Proteomes" id="UP000604046">
    <property type="component" value="Unassembled WGS sequence"/>
</dbReference>
<dbReference type="EMBL" id="CAJNDS010001524">
    <property type="protein sequence ID" value="CAE7263588.1"/>
    <property type="molecule type" value="Genomic_DNA"/>
</dbReference>
<name>A0A812MBK1_9DINO</name>
<evidence type="ECO:0000313" key="2">
    <source>
        <dbReference type="Proteomes" id="UP000604046"/>
    </source>
</evidence>
<protein>
    <submittedName>
        <fullName evidence="1">Uncharacterized protein</fullName>
    </submittedName>
</protein>
<evidence type="ECO:0000313" key="1">
    <source>
        <dbReference type="EMBL" id="CAE7263588.1"/>
    </source>
</evidence>
<dbReference type="InterPro" id="IPR035969">
    <property type="entry name" value="Rab-GAP_TBC_sf"/>
</dbReference>
<dbReference type="AlphaFoldDB" id="A0A812MBK1"/>
<reference evidence="1" key="1">
    <citation type="submission" date="2021-02" db="EMBL/GenBank/DDBJ databases">
        <authorList>
            <person name="Dougan E. K."/>
            <person name="Rhodes N."/>
            <person name="Thang M."/>
            <person name="Chan C."/>
        </authorList>
    </citation>
    <scope>NUCLEOTIDE SEQUENCE</scope>
</reference>
<proteinExistence type="predicted"/>